<gene>
    <name evidence="5" type="primary">iolG_2</name>
    <name evidence="5" type="ORF">I41_19530</name>
</gene>
<evidence type="ECO:0000259" key="4">
    <source>
        <dbReference type="Pfam" id="PF22725"/>
    </source>
</evidence>
<dbReference type="Gene3D" id="3.30.360.10">
    <property type="entry name" value="Dihydrodipicolinate Reductase, domain 2"/>
    <property type="match status" value="1"/>
</dbReference>
<dbReference type="PANTHER" id="PTHR43708:SF5">
    <property type="entry name" value="CONSERVED EXPRESSED OXIDOREDUCTASE (EUROFUNG)-RELATED"/>
    <property type="match status" value="1"/>
</dbReference>
<dbReference type="Proteomes" id="UP000317909">
    <property type="component" value="Chromosome"/>
</dbReference>
<dbReference type="Pfam" id="PF22725">
    <property type="entry name" value="GFO_IDH_MocA_C3"/>
    <property type="match status" value="1"/>
</dbReference>
<protein>
    <submittedName>
        <fullName evidence="5">Inositol 2-dehydrogenase</fullName>
        <ecNumber evidence="5">1.1.1.18</ecNumber>
    </submittedName>
</protein>
<dbReference type="GO" id="GO:0050112">
    <property type="term" value="F:inositol 2-dehydrogenase (NAD+) activity"/>
    <property type="evidence" value="ECO:0007669"/>
    <property type="project" value="UniProtKB-EC"/>
</dbReference>
<dbReference type="EC" id="1.1.1.18" evidence="5"/>
<feature type="domain" description="GFO/IDH/MocA-like oxidoreductase" evidence="4">
    <location>
        <begin position="163"/>
        <end position="282"/>
    </location>
</feature>
<dbReference type="KEGG" id="llh:I41_19530"/>
<keyword evidence="2 5" id="KW-0560">Oxidoreductase</keyword>
<dbReference type="Pfam" id="PF01408">
    <property type="entry name" value="GFO_IDH_MocA"/>
    <property type="match status" value="1"/>
</dbReference>
<accession>A0A517TWN3</accession>
<dbReference type="GO" id="GO:0000166">
    <property type="term" value="F:nucleotide binding"/>
    <property type="evidence" value="ECO:0007669"/>
    <property type="project" value="InterPro"/>
</dbReference>
<evidence type="ECO:0000256" key="1">
    <source>
        <dbReference type="ARBA" id="ARBA00010928"/>
    </source>
</evidence>
<dbReference type="InterPro" id="IPR055170">
    <property type="entry name" value="GFO_IDH_MocA-like_dom"/>
</dbReference>
<dbReference type="EMBL" id="CP036339">
    <property type="protein sequence ID" value="QDT72770.1"/>
    <property type="molecule type" value="Genomic_DNA"/>
</dbReference>
<evidence type="ECO:0000313" key="5">
    <source>
        <dbReference type="EMBL" id="QDT72770.1"/>
    </source>
</evidence>
<dbReference type="SUPFAM" id="SSF51735">
    <property type="entry name" value="NAD(P)-binding Rossmann-fold domains"/>
    <property type="match status" value="1"/>
</dbReference>
<dbReference type="RefSeq" id="WP_145432306.1">
    <property type="nucleotide sequence ID" value="NZ_CP036339.1"/>
</dbReference>
<dbReference type="OrthoDB" id="6183734at2"/>
<proteinExistence type="inferred from homology"/>
<organism evidence="5 6">
    <name type="scientific">Lacipirellula limnantheis</name>
    <dbReference type="NCBI Taxonomy" id="2528024"/>
    <lineage>
        <taxon>Bacteria</taxon>
        <taxon>Pseudomonadati</taxon>
        <taxon>Planctomycetota</taxon>
        <taxon>Planctomycetia</taxon>
        <taxon>Pirellulales</taxon>
        <taxon>Lacipirellulaceae</taxon>
        <taxon>Lacipirellula</taxon>
    </lineage>
</organism>
<dbReference type="Gene3D" id="3.40.50.720">
    <property type="entry name" value="NAD(P)-binding Rossmann-like Domain"/>
    <property type="match status" value="1"/>
</dbReference>
<dbReference type="AlphaFoldDB" id="A0A517TWN3"/>
<evidence type="ECO:0000256" key="2">
    <source>
        <dbReference type="ARBA" id="ARBA00023002"/>
    </source>
</evidence>
<dbReference type="SUPFAM" id="SSF55347">
    <property type="entry name" value="Glyceraldehyde-3-phosphate dehydrogenase-like, C-terminal domain"/>
    <property type="match status" value="1"/>
</dbReference>
<evidence type="ECO:0000313" key="6">
    <source>
        <dbReference type="Proteomes" id="UP000317909"/>
    </source>
</evidence>
<dbReference type="InterPro" id="IPR051317">
    <property type="entry name" value="Gfo/Idh/MocA_oxidoreduct"/>
</dbReference>
<dbReference type="InterPro" id="IPR036291">
    <property type="entry name" value="NAD(P)-bd_dom_sf"/>
</dbReference>
<evidence type="ECO:0000259" key="3">
    <source>
        <dbReference type="Pfam" id="PF01408"/>
    </source>
</evidence>
<keyword evidence="6" id="KW-1185">Reference proteome</keyword>
<dbReference type="InterPro" id="IPR000683">
    <property type="entry name" value="Gfo/Idh/MocA-like_OxRdtase_N"/>
</dbReference>
<reference evidence="5 6" key="1">
    <citation type="submission" date="2019-02" db="EMBL/GenBank/DDBJ databases">
        <title>Deep-cultivation of Planctomycetes and their phenomic and genomic characterization uncovers novel biology.</title>
        <authorList>
            <person name="Wiegand S."/>
            <person name="Jogler M."/>
            <person name="Boedeker C."/>
            <person name="Pinto D."/>
            <person name="Vollmers J."/>
            <person name="Rivas-Marin E."/>
            <person name="Kohn T."/>
            <person name="Peeters S.H."/>
            <person name="Heuer A."/>
            <person name="Rast P."/>
            <person name="Oberbeckmann S."/>
            <person name="Bunk B."/>
            <person name="Jeske O."/>
            <person name="Meyerdierks A."/>
            <person name="Storesund J.E."/>
            <person name="Kallscheuer N."/>
            <person name="Luecker S."/>
            <person name="Lage O.M."/>
            <person name="Pohl T."/>
            <person name="Merkel B.J."/>
            <person name="Hornburger P."/>
            <person name="Mueller R.-W."/>
            <person name="Bruemmer F."/>
            <person name="Labrenz M."/>
            <person name="Spormann A.M."/>
            <person name="Op den Camp H."/>
            <person name="Overmann J."/>
            <person name="Amann R."/>
            <person name="Jetten M.S.M."/>
            <person name="Mascher T."/>
            <person name="Medema M.H."/>
            <person name="Devos D.P."/>
            <person name="Kaster A.-K."/>
            <person name="Ovreas L."/>
            <person name="Rohde M."/>
            <person name="Galperin M.Y."/>
            <person name="Jogler C."/>
        </authorList>
    </citation>
    <scope>NUCLEOTIDE SEQUENCE [LARGE SCALE GENOMIC DNA]</scope>
    <source>
        <strain evidence="5 6">I41</strain>
    </source>
</reference>
<feature type="domain" description="Gfo/Idh/MocA-like oxidoreductase N-terminal" evidence="3">
    <location>
        <begin position="37"/>
        <end position="153"/>
    </location>
</feature>
<sequence length="373" mass="41115">MPEPTDVAAKPPQNVPSFCLPALTYQPTNPRSYRPGIGLVGCGGITTHHLRAYSAAGYRVTALCDVVKEAAERRRDEFYPDAQVFTDYQELLQKADVEVVDVTTHPEIRGPIIAACLEAGKHVLSQKPFVIDIDEGERLADLADKQGVLLAVNQNARWAPHFSYIREAVEADLIGQVASVHCGVHWDHSWVRGTVFEKVYHLILYDFGIHWFDFLSTVMGKQRPLRVYASTAISPTQDIMPALLGQASIEYPRAQATLVFDGHAAHNPWDEAYVAGSHGTLRSFGPNVNQQTVELSRDGGDYRPKLSGAWFPDGFHGTMGELLCAIEEKRQPSNDARSNLRSLELAFAAVASAMRHEPIVPGTIRKLPDPPTG</sequence>
<comment type="similarity">
    <text evidence="1">Belongs to the Gfo/Idh/MocA family.</text>
</comment>
<dbReference type="PANTHER" id="PTHR43708">
    <property type="entry name" value="CONSERVED EXPRESSED OXIDOREDUCTASE (EUROFUNG)"/>
    <property type="match status" value="1"/>
</dbReference>
<name>A0A517TWN3_9BACT</name>